<reference evidence="1 2" key="1">
    <citation type="submission" date="2023-05" db="EMBL/GenBank/DDBJ databases">
        <title>Corynebacterium suedekumii sp. nov. and Corynebacterium breve sp. nov. isolated from raw cow's milk.</title>
        <authorList>
            <person name="Baer M.K."/>
            <person name="Mehl L."/>
            <person name="Hellmuth R."/>
            <person name="Marke G."/>
            <person name="Lipski A."/>
        </authorList>
    </citation>
    <scope>NUCLEOTIDE SEQUENCE [LARGE SCALE GENOMIC DNA]</scope>
    <source>
        <strain evidence="1 2">R4</strain>
    </source>
</reference>
<dbReference type="EMBL" id="CP126969">
    <property type="protein sequence ID" value="WIM66792.1"/>
    <property type="molecule type" value="Genomic_DNA"/>
</dbReference>
<protein>
    <submittedName>
        <fullName evidence="1">Uncharacterized protein</fullName>
    </submittedName>
</protein>
<gene>
    <name evidence="1" type="ORF">QP027_06530</name>
</gene>
<organism evidence="1 2">
    <name type="scientific">Corynebacterium breve</name>
    <dbReference type="NCBI Taxonomy" id="3049799"/>
    <lineage>
        <taxon>Bacteria</taxon>
        <taxon>Bacillati</taxon>
        <taxon>Actinomycetota</taxon>
        <taxon>Actinomycetes</taxon>
        <taxon>Mycobacteriales</taxon>
        <taxon>Corynebacteriaceae</taxon>
        <taxon>Corynebacterium</taxon>
    </lineage>
</organism>
<proteinExistence type="predicted"/>
<name>A0ABY8VBU5_9CORY</name>
<accession>A0ABY8VBU5</accession>
<evidence type="ECO:0000313" key="2">
    <source>
        <dbReference type="Proteomes" id="UP001225598"/>
    </source>
</evidence>
<sequence>MIDSFSPNLLVIPGSPALVRELSPGDVAGARLLSSARAIANAWDPTRAVEAVGSSDIRWRTALTGSFHAWGADVRVGHGHDLAELLARYVVGNVTSFRSTLLPLNPAALTVVVLDGPAGLTDRAPLALLDDAPSCHEELKAVLSGGAVELDEEELRHAGVIEPTLWLQLASLSPRQAKLVASDESLGVGRYVAAWEV</sequence>
<dbReference type="Proteomes" id="UP001225598">
    <property type="component" value="Chromosome"/>
</dbReference>
<evidence type="ECO:0000313" key="1">
    <source>
        <dbReference type="EMBL" id="WIM66792.1"/>
    </source>
</evidence>
<keyword evidence="2" id="KW-1185">Reference proteome</keyword>
<dbReference type="RefSeq" id="WP_284823434.1">
    <property type="nucleotide sequence ID" value="NZ_CP126969.1"/>
</dbReference>